<dbReference type="PANTHER" id="PTHR43744">
    <property type="entry name" value="ABC TRANSPORTER PERMEASE PROTEIN MG189-RELATED-RELATED"/>
    <property type="match status" value="1"/>
</dbReference>
<keyword evidence="6 7" id="KW-0472">Membrane</keyword>
<keyword evidence="3" id="KW-1003">Cell membrane</keyword>
<dbReference type="STRING" id="744872.Spica_0061"/>
<comment type="subcellular location">
    <subcellularLocation>
        <location evidence="1 7">Cell membrane</location>
        <topology evidence="1 7">Multi-pass membrane protein</topology>
    </subcellularLocation>
</comment>
<feature type="transmembrane region" description="Helical" evidence="7">
    <location>
        <begin position="186"/>
        <end position="214"/>
    </location>
</feature>
<dbReference type="RefSeq" id="WP_013967546.1">
    <property type="nucleotide sequence ID" value="NC_015732.1"/>
</dbReference>
<keyword evidence="5 7" id="KW-1133">Transmembrane helix</keyword>
<dbReference type="SUPFAM" id="SSF161098">
    <property type="entry name" value="MetI-like"/>
    <property type="match status" value="1"/>
</dbReference>
<dbReference type="PROSITE" id="PS50928">
    <property type="entry name" value="ABC_TM1"/>
    <property type="match status" value="1"/>
</dbReference>
<name>F8EY74_GRAC1</name>
<feature type="transmembrane region" description="Helical" evidence="7">
    <location>
        <begin position="81"/>
        <end position="103"/>
    </location>
</feature>
<keyword evidence="10" id="KW-1185">Reference proteome</keyword>
<dbReference type="GO" id="GO:0055085">
    <property type="term" value="P:transmembrane transport"/>
    <property type="evidence" value="ECO:0007669"/>
    <property type="project" value="InterPro"/>
</dbReference>
<feature type="domain" description="ABC transmembrane type-1" evidence="8">
    <location>
        <begin position="77"/>
        <end position="268"/>
    </location>
</feature>
<dbReference type="HOGENOM" id="CLU_016047_1_2_12"/>
<dbReference type="Pfam" id="PF00528">
    <property type="entry name" value="BPD_transp_1"/>
    <property type="match status" value="1"/>
</dbReference>
<evidence type="ECO:0000256" key="2">
    <source>
        <dbReference type="ARBA" id="ARBA00022448"/>
    </source>
</evidence>
<dbReference type="Proteomes" id="UP000000503">
    <property type="component" value="Chromosome"/>
</dbReference>
<keyword evidence="4 7" id="KW-0812">Transmembrane</keyword>
<evidence type="ECO:0000256" key="5">
    <source>
        <dbReference type="ARBA" id="ARBA00022989"/>
    </source>
</evidence>
<dbReference type="CDD" id="cd06261">
    <property type="entry name" value="TM_PBP2"/>
    <property type="match status" value="1"/>
</dbReference>
<evidence type="ECO:0000259" key="8">
    <source>
        <dbReference type="PROSITE" id="PS50928"/>
    </source>
</evidence>
<evidence type="ECO:0000256" key="7">
    <source>
        <dbReference type="RuleBase" id="RU363032"/>
    </source>
</evidence>
<evidence type="ECO:0000313" key="10">
    <source>
        <dbReference type="Proteomes" id="UP000000503"/>
    </source>
</evidence>
<evidence type="ECO:0000256" key="4">
    <source>
        <dbReference type="ARBA" id="ARBA00022692"/>
    </source>
</evidence>
<organism evidence="9 10">
    <name type="scientific">Gracilinema caldarium (strain ATCC 51460 / DSM 7334 / H1)</name>
    <name type="common">Treponema caldarium</name>
    <dbReference type="NCBI Taxonomy" id="744872"/>
    <lineage>
        <taxon>Bacteria</taxon>
        <taxon>Pseudomonadati</taxon>
        <taxon>Spirochaetota</taxon>
        <taxon>Spirochaetia</taxon>
        <taxon>Spirochaetales</taxon>
        <taxon>Breznakiellaceae</taxon>
        <taxon>Gracilinema</taxon>
    </lineage>
</organism>
<sequence>MGKEIRQNKGAALVYRFIMYLIFGVITFLTIYPLLWLVMSSLKTTQAFQMDRLGFPNPLFFKNYPMAWKIGHFDVLFSNSVFYTITTTVVVLVLAFAASFGFAKIPSRATGFLHGSFVIGILLTLQSIMVPLFLMTNAVGLYNTRLGILIPYIGIGLPMGIYLGTEYIKSIPDALIESARIEGAGYLRIFFSIIAPMTKPVAMTLAIISFTGIWNEFMLINILASKEAIKSLPVGILKFSGALATDYGKQFAALSIGMAPMLAFYALFHKQITQGVSAGAVKG</sequence>
<comment type="similarity">
    <text evidence="7">Belongs to the binding-protein-dependent transport system permease family.</text>
</comment>
<dbReference type="eggNOG" id="COG0395">
    <property type="taxonomic scope" value="Bacteria"/>
</dbReference>
<proteinExistence type="inferred from homology"/>
<dbReference type="InterPro" id="IPR000515">
    <property type="entry name" value="MetI-like"/>
</dbReference>
<keyword evidence="2 7" id="KW-0813">Transport</keyword>
<dbReference type="AlphaFoldDB" id="F8EY74"/>
<dbReference type="InterPro" id="IPR035906">
    <property type="entry name" value="MetI-like_sf"/>
</dbReference>
<protein>
    <submittedName>
        <fullName evidence="9">ABC-type transporter, integral membrane subunit</fullName>
    </submittedName>
</protein>
<dbReference type="EMBL" id="CP002868">
    <property type="protein sequence ID" value="AEJ18233.1"/>
    <property type="molecule type" value="Genomic_DNA"/>
</dbReference>
<evidence type="ECO:0000313" key="9">
    <source>
        <dbReference type="EMBL" id="AEJ18233.1"/>
    </source>
</evidence>
<feature type="transmembrane region" description="Helical" evidence="7">
    <location>
        <begin position="115"/>
        <end position="134"/>
    </location>
</feature>
<accession>F8EY74</accession>
<gene>
    <name evidence="9" type="ordered locus">Spica_0061</name>
</gene>
<evidence type="ECO:0000256" key="1">
    <source>
        <dbReference type="ARBA" id="ARBA00004651"/>
    </source>
</evidence>
<feature type="transmembrane region" description="Helical" evidence="7">
    <location>
        <begin position="146"/>
        <end position="165"/>
    </location>
</feature>
<dbReference type="PANTHER" id="PTHR43744:SF12">
    <property type="entry name" value="ABC TRANSPORTER PERMEASE PROTEIN MG189-RELATED"/>
    <property type="match status" value="1"/>
</dbReference>
<dbReference type="KEGG" id="scd:Spica_0061"/>
<feature type="transmembrane region" description="Helical" evidence="7">
    <location>
        <begin position="12"/>
        <end position="35"/>
    </location>
</feature>
<evidence type="ECO:0000256" key="3">
    <source>
        <dbReference type="ARBA" id="ARBA00022475"/>
    </source>
</evidence>
<evidence type="ECO:0000256" key="6">
    <source>
        <dbReference type="ARBA" id="ARBA00023136"/>
    </source>
</evidence>
<dbReference type="Gene3D" id="1.10.3720.10">
    <property type="entry name" value="MetI-like"/>
    <property type="match status" value="1"/>
</dbReference>
<dbReference type="GO" id="GO:0005886">
    <property type="term" value="C:plasma membrane"/>
    <property type="evidence" value="ECO:0007669"/>
    <property type="project" value="UniProtKB-SubCell"/>
</dbReference>
<feature type="transmembrane region" description="Helical" evidence="7">
    <location>
        <begin position="251"/>
        <end position="268"/>
    </location>
</feature>
<dbReference type="OrthoDB" id="9787837at2"/>
<reference evidence="10" key="1">
    <citation type="journal article" date="2013" name="Stand. Genomic Sci.">
        <title>Genome sequence of the thermophilic fresh-water bacterium Spirochaeta caldaria type strain (H1(T)), reclassification of Spirochaeta caldaria, Spirochaeta stenostrepta, and Spirochaeta zuelzerae in the genus Treponema as Treponema caldaria comb. nov., Treponema stenostrepta comb. nov., and Treponema zuelzerae comb. nov., and emendation of the genus Treponema.</title>
        <authorList>
            <person name="Abt B."/>
            <person name="Goker M."/>
            <person name="Scheuner C."/>
            <person name="Han C."/>
            <person name="Lu M."/>
            <person name="Misra M."/>
            <person name="Lapidus A."/>
            <person name="Nolan M."/>
            <person name="Lucas S."/>
            <person name="Hammon N."/>
            <person name="Deshpande S."/>
            <person name="Cheng J.F."/>
            <person name="Tapia R."/>
            <person name="Goodwin L.A."/>
            <person name="Pitluck S."/>
            <person name="Liolios K."/>
            <person name="Pagani I."/>
            <person name="Ivanova N."/>
            <person name="Mavromatis K."/>
            <person name="Mikhailova N."/>
            <person name="Huntemann M."/>
            <person name="Pati A."/>
            <person name="Chen A."/>
            <person name="Palaniappan K."/>
            <person name="Land M."/>
            <person name="Hauser L."/>
            <person name="Jeffries C.D."/>
            <person name="Rohde M."/>
            <person name="Spring S."/>
            <person name="Gronow S."/>
            <person name="Detter J.C."/>
            <person name="Bristow J."/>
            <person name="Eisen J.A."/>
            <person name="Markowitz V."/>
            <person name="Hugenholtz P."/>
            <person name="Kyrpides N.C."/>
            <person name="Woyke T."/>
            <person name="Klenk H.P."/>
        </authorList>
    </citation>
    <scope>NUCLEOTIDE SEQUENCE</scope>
    <source>
        <strain evidence="10">ATCC 51460 / DSM 7334 / H1</strain>
    </source>
</reference>